<name>A0A6C0IJ20_9ZZZZ</name>
<feature type="domain" description="Galactosyltransferase C-terminal" evidence="11">
    <location>
        <begin position="106"/>
        <end position="163"/>
    </location>
</feature>
<evidence type="ECO:0000256" key="1">
    <source>
        <dbReference type="ARBA" id="ARBA00004606"/>
    </source>
</evidence>
<dbReference type="InterPro" id="IPR029044">
    <property type="entry name" value="Nucleotide-diphossugar_trans"/>
</dbReference>
<organism evidence="13">
    <name type="scientific">viral metagenome</name>
    <dbReference type="NCBI Taxonomy" id="1070528"/>
    <lineage>
        <taxon>unclassified sequences</taxon>
        <taxon>metagenomes</taxon>
        <taxon>organismal metagenomes</taxon>
    </lineage>
</organism>
<comment type="similarity">
    <text evidence="3">Belongs to the glycosyltransferase 7 family.</text>
</comment>
<keyword evidence="7" id="KW-0735">Signal-anchor</keyword>
<feature type="domain" description="Galactosyltransferase N-terminal" evidence="12">
    <location>
        <begin position="12"/>
        <end position="95"/>
    </location>
</feature>
<dbReference type="Pfam" id="PF13733">
    <property type="entry name" value="Glyco_transf_7N"/>
    <property type="match status" value="1"/>
</dbReference>
<evidence type="ECO:0000256" key="5">
    <source>
        <dbReference type="ARBA" id="ARBA00022679"/>
    </source>
</evidence>
<evidence type="ECO:0000256" key="10">
    <source>
        <dbReference type="ARBA" id="ARBA00023180"/>
    </source>
</evidence>
<dbReference type="InterPro" id="IPR027791">
    <property type="entry name" value="Galactosyl_T_C"/>
</dbReference>
<dbReference type="GO" id="GO:0005975">
    <property type="term" value="P:carbohydrate metabolic process"/>
    <property type="evidence" value="ECO:0007669"/>
    <property type="project" value="InterPro"/>
</dbReference>
<evidence type="ECO:0000256" key="7">
    <source>
        <dbReference type="ARBA" id="ARBA00022968"/>
    </source>
</evidence>
<dbReference type="AlphaFoldDB" id="A0A6C0IJ20"/>
<dbReference type="InterPro" id="IPR027995">
    <property type="entry name" value="Galactosyl_T_N"/>
</dbReference>
<accession>A0A6C0IJ20</accession>
<dbReference type="GO" id="GO:0008378">
    <property type="term" value="F:galactosyltransferase activity"/>
    <property type="evidence" value="ECO:0007669"/>
    <property type="project" value="TreeGrafter"/>
</dbReference>
<dbReference type="InterPro" id="IPR003859">
    <property type="entry name" value="Galactosyl_T"/>
</dbReference>
<dbReference type="Pfam" id="PF02709">
    <property type="entry name" value="Glyco_transf_7C"/>
    <property type="match status" value="1"/>
</dbReference>
<evidence type="ECO:0000256" key="8">
    <source>
        <dbReference type="ARBA" id="ARBA00022989"/>
    </source>
</evidence>
<keyword evidence="6" id="KW-0812">Transmembrane</keyword>
<reference evidence="13" key="1">
    <citation type="journal article" date="2020" name="Nature">
        <title>Giant virus diversity and host interactions through global metagenomics.</title>
        <authorList>
            <person name="Schulz F."/>
            <person name="Roux S."/>
            <person name="Paez-Espino D."/>
            <person name="Jungbluth S."/>
            <person name="Walsh D.A."/>
            <person name="Denef V.J."/>
            <person name="McMahon K.D."/>
            <person name="Konstantinidis K.T."/>
            <person name="Eloe-Fadrosh E.A."/>
            <person name="Kyrpides N.C."/>
            <person name="Woyke T."/>
        </authorList>
    </citation>
    <scope>NUCLEOTIDE SEQUENCE</scope>
    <source>
        <strain evidence="13">GVMAG-M-3300023184-86</strain>
    </source>
</reference>
<evidence type="ECO:0000256" key="9">
    <source>
        <dbReference type="ARBA" id="ARBA00023136"/>
    </source>
</evidence>
<dbReference type="GO" id="GO:0016020">
    <property type="term" value="C:membrane"/>
    <property type="evidence" value="ECO:0007669"/>
    <property type="project" value="UniProtKB-SubCell"/>
</dbReference>
<evidence type="ECO:0000313" key="13">
    <source>
        <dbReference type="EMBL" id="QHT91887.1"/>
    </source>
</evidence>
<dbReference type="EMBL" id="MN740171">
    <property type="protein sequence ID" value="QHT91887.1"/>
    <property type="molecule type" value="Genomic_DNA"/>
</dbReference>
<comment type="pathway">
    <text evidence="2">Protein modification; protein glycosylation.</text>
</comment>
<evidence type="ECO:0008006" key="14">
    <source>
        <dbReference type="Google" id="ProtNLM"/>
    </source>
</evidence>
<protein>
    <recommendedName>
        <fullName evidence="14">Galactosyltransferase C-terminal domain-containing protein</fullName>
    </recommendedName>
</protein>
<evidence type="ECO:0000259" key="12">
    <source>
        <dbReference type="Pfam" id="PF13733"/>
    </source>
</evidence>
<sequence length="377" mass="44114">MSESQENKNPPKRVFIVPYRNRIQHKFFFSKYMSFILEDADDYEIYFSHQCDPRSFNRGATRNIGFLAVKEKYPNDYKDIIFIFNDIDTIPFTKIFEYTTKPGVVKHYYGYTHALGGIVVIKGADFERINGYPCYWGWGMEDNALQKRCEWANISIDRSQFYKIGSPQILQLFDGITRIINKKDPLRMTQDNGVDGLKTITQLKYNIDSKSENNNDNLFSVHNDRIFYINIQCFLTYIKFENDVYHNYDLREPTRKITDPDNNMRIMRTIVNNNESWANIPHYPTIMEKLEKQIHQLTSQGIPIPYNLTQALEIERKKDTNTDVFNIGINNTRNTNTNTNTIIKNKDNNPFSKEYARSVGYQPKARSSARIGLGGVL</sequence>
<dbReference type="GO" id="GO:0005794">
    <property type="term" value="C:Golgi apparatus"/>
    <property type="evidence" value="ECO:0007669"/>
    <property type="project" value="TreeGrafter"/>
</dbReference>
<keyword evidence="5" id="KW-0808">Transferase</keyword>
<keyword evidence="8" id="KW-1133">Transmembrane helix</keyword>
<keyword evidence="9" id="KW-0472">Membrane</keyword>
<proteinExistence type="inferred from homology"/>
<dbReference type="PANTHER" id="PTHR19300:SF57">
    <property type="entry name" value="BETA-1,4-N-ACETYLGALACTOSAMINYLTRANSFERASE"/>
    <property type="match status" value="1"/>
</dbReference>
<evidence type="ECO:0000259" key="11">
    <source>
        <dbReference type="Pfam" id="PF02709"/>
    </source>
</evidence>
<evidence type="ECO:0000256" key="4">
    <source>
        <dbReference type="ARBA" id="ARBA00022676"/>
    </source>
</evidence>
<dbReference type="PANTHER" id="PTHR19300">
    <property type="entry name" value="BETA-1,4-GALACTOSYLTRANSFERASE"/>
    <property type="match status" value="1"/>
</dbReference>
<dbReference type="UniPathway" id="UPA00378"/>
<dbReference type="Gene3D" id="3.90.550.10">
    <property type="entry name" value="Spore Coat Polysaccharide Biosynthesis Protein SpsA, Chain A"/>
    <property type="match status" value="1"/>
</dbReference>
<keyword evidence="10" id="KW-0325">Glycoprotein</keyword>
<evidence type="ECO:0000256" key="3">
    <source>
        <dbReference type="ARBA" id="ARBA00005735"/>
    </source>
</evidence>
<evidence type="ECO:0000256" key="6">
    <source>
        <dbReference type="ARBA" id="ARBA00022692"/>
    </source>
</evidence>
<keyword evidence="4" id="KW-0328">Glycosyltransferase</keyword>
<evidence type="ECO:0000256" key="2">
    <source>
        <dbReference type="ARBA" id="ARBA00004922"/>
    </source>
</evidence>
<dbReference type="SUPFAM" id="SSF53448">
    <property type="entry name" value="Nucleotide-diphospho-sugar transferases"/>
    <property type="match status" value="1"/>
</dbReference>
<comment type="subcellular location">
    <subcellularLocation>
        <location evidence="1">Membrane</location>
        <topology evidence="1">Single-pass type II membrane protein</topology>
    </subcellularLocation>
</comment>